<dbReference type="Proteomes" id="UP000317835">
    <property type="component" value="Chromosome"/>
</dbReference>
<feature type="domain" description="ORC1/DEAH AAA+ ATPase" evidence="1">
    <location>
        <begin position="49"/>
        <end position="165"/>
    </location>
</feature>
<accession>A0A518H885</accession>
<dbReference type="PANTHER" id="PTHR35894">
    <property type="entry name" value="GENERAL SECRETION PATHWAY PROTEIN A-RELATED"/>
    <property type="match status" value="1"/>
</dbReference>
<evidence type="ECO:0000313" key="3">
    <source>
        <dbReference type="Proteomes" id="UP000317835"/>
    </source>
</evidence>
<evidence type="ECO:0000313" key="2">
    <source>
        <dbReference type="EMBL" id="QDV37063.1"/>
    </source>
</evidence>
<dbReference type="AlphaFoldDB" id="A0A518H885"/>
<dbReference type="EMBL" id="CP036426">
    <property type="protein sequence ID" value="QDV37063.1"/>
    <property type="molecule type" value="Genomic_DNA"/>
</dbReference>
<dbReference type="Pfam" id="PF13401">
    <property type="entry name" value="AAA_22"/>
    <property type="match status" value="1"/>
</dbReference>
<dbReference type="RefSeq" id="WP_145274315.1">
    <property type="nucleotide sequence ID" value="NZ_CP036426.1"/>
</dbReference>
<dbReference type="GO" id="GO:0016887">
    <property type="term" value="F:ATP hydrolysis activity"/>
    <property type="evidence" value="ECO:0007669"/>
    <property type="project" value="InterPro"/>
</dbReference>
<proteinExistence type="predicted"/>
<name>A0A518H885_9BACT</name>
<dbReference type="OrthoDB" id="9783370at2"/>
<dbReference type="InterPro" id="IPR052026">
    <property type="entry name" value="ExeA_AAA_ATPase_DNA-bind"/>
</dbReference>
<dbReference type="SUPFAM" id="SSF52540">
    <property type="entry name" value="P-loop containing nucleoside triphosphate hydrolases"/>
    <property type="match status" value="1"/>
</dbReference>
<sequence>MAMSWLQHWELRFDPFRPGAAPFVAIPGHEEAVRRLVHLVSNGEPRGEIRGEDGIGKSMTLDEAVRRLRRPDRRILSVRRPADGGSVLRGLASALGHRLDHGPGRPELIARLLDSARLARSQNIGLLVAVDDDGLLDLEEDLRLLERVEAIGRQSGCRFTMLVTGRSTPDRVASWPLVIRLDRLTHRESSAYLAEKLRAAGAGRWPFSDRALLRLHALSGGVPAAIDRLSGLALRAGAIDEVPEIPEQLIEGIARECEGPRHAALGRT</sequence>
<gene>
    <name evidence="2" type="ORF">ElP_49960</name>
</gene>
<dbReference type="InterPro" id="IPR049945">
    <property type="entry name" value="AAA_22"/>
</dbReference>
<organism evidence="2 3">
    <name type="scientific">Tautonia plasticadhaerens</name>
    <dbReference type="NCBI Taxonomy" id="2527974"/>
    <lineage>
        <taxon>Bacteria</taxon>
        <taxon>Pseudomonadati</taxon>
        <taxon>Planctomycetota</taxon>
        <taxon>Planctomycetia</taxon>
        <taxon>Isosphaerales</taxon>
        <taxon>Isosphaeraceae</taxon>
        <taxon>Tautonia</taxon>
    </lineage>
</organism>
<protein>
    <recommendedName>
        <fullName evidence="1">ORC1/DEAH AAA+ ATPase domain-containing protein</fullName>
    </recommendedName>
</protein>
<dbReference type="PANTHER" id="PTHR35894:SF1">
    <property type="entry name" value="PHOSPHORIBULOKINASE _ URIDINE KINASE FAMILY"/>
    <property type="match status" value="1"/>
</dbReference>
<dbReference type="KEGG" id="tpla:ElP_49960"/>
<keyword evidence="3" id="KW-1185">Reference proteome</keyword>
<evidence type="ECO:0000259" key="1">
    <source>
        <dbReference type="Pfam" id="PF13401"/>
    </source>
</evidence>
<reference evidence="2 3" key="1">
    <citation type="submission" date="2019-02" db="EMBL/GenBank/DDBJ databases">
        <title>Deep-cultivation of Planctomycetes and their phenomic and genomic characterization uncovers novel biology.</title>
        <authorList>
            <person name="Wiegand S."/>
            <person name="Jogler M."/>
            <person name="Boedeker C."/>
            <person name="Pinto D."/>
            <person name="Vollmers J."/>
            <person name="Rivas-Marin E."/>
            <person name="Kohn T."/>
            <person name="Peeters S.H."/>
            <person name="Heuer A."/>
            <person name="Rast P."/>
            <person name="Oberbeckmann S."/>
            <person name="Bunk B."/>
            <person name="Jeske O."/>
            <person name="Meyerdierks A."/>
            <person name="Storesund J.E."/>
            <person name="Kallscheuer N."/>
            <person name="Luecker S."/>
            <person name="Lage O.M."/>
            <person name="Pohl T."/>
            <person name="Merkel B.J."/>
            <person name="Hornburger P."/>
            <person name="Mueller R.-W."/>
            <person name="Bruemmer F."/>
            <person name="Labrenz M."/>
            <person name="Spormann A.M."/>
            <person name="Op den Camp H."/>
            <person name="Overmann J."/>
            <person name="Amann R."/>
            <person name="Jetten M.S.M."/>
            <person name="Mascher T."/>
            <person name="Medema M.H."/>
            <person name="Devos D.P."/>
            <person name="Kaster A.-K."/>
            <person name="Ovreas L."/>
            <person name="Rohde M."/>
            <person name="Galperin M.Y."/>
            <person name="Jogler C."/>
        </authorList>
    </citation>
    <scope>NUCLEOTIDE SEQUENCE [LARGE SCALE GENOMIC DNA]</scope>
    <source>
        <strain evidence="2 3">ElP</strain>
    </source>
</reference>
<dbReference type="InterPro" id="IPR027417">
    <property type="entry name" value="P-loop_NTPase"/>
</dbReference>